<gene>
    <name evidence="2" type="ORF">HW423_10015</name>
</gene>
<organism evidence="2 3">
    <name type="scientific">Ruoffia halotolerans</name>
    <dbReference type="NCBI Taxonomy" id="2748684"/>
    <lineage>
        <taxon>Bacteria</taxon>
        <taxon>Bacillati</taxon>
        <taxon>Bacillota</taxon>
        <taxon>Bacilli</taxon>
        <taxon>Lactobacillales</taxon>
        <taxon>Aerococcaceae</taxon>
        <taxon>Ruoffia</taxon>
    </lineage>
</organism>
<dbReference type="AlphaFoldDB" id="A0A839A8T4"/>
<keyword evidence="3" id="KW-1185">Reference proteome</keyword>
<proteinExistence type="predicted"/>
<comment type="caution">
    <text evidence="2">The sequence shown here is derived from an EMBL/GenBank/DDBJ whole genome shotgun (WGS) entry which is preliminary data.</text>
</comment>
<protein>
    <submittedName>
        <fullName evidence="2">Uncharacterized protein</fullName>
    </submittedName>
</protein>
<keyword evidence="1" id="KW-0472">Membrane</keyword>
<feature type="transmembrane region" description="Helical" evidence="1">
    <location>
        <begin position="203"/>
        <end position="231"/>
    </location>
</feature>
<evidence type="ECO:0000313" key="2">
    <source>
        <dbReference type="EMBL" id="MBA5730118.1"/>
    </source>
</evidence>
<feature type="transmembrane region" description="Helical" evidence="1">
    <location>
        <begin position="16"/>
        <end position="34"/>
    </location>
</feature>
<dbReference type="RefSeq" id="WP_218931773.1">
    <property type="nucleotide sequence ID" value="NZ_JACAOA010000038.1"/>
</dbReference>
<dbReference type="Proteomes" id="UP000571018">
    <property type="component" value="Unassembled WGS sequence"/>
</dbReference>
<dbReference type="EMBL" id="JACAOA010000038">
    <property type="protein sequence ID" value="MBA5730118.1"/>
    <property type="molecule type" value="Genomic_DNA"/>
</dbReference>
<keyword evidence="1" id="KW-1133">Transmembrane helix</keyword>
<feature type="transmembrane region" description="Helical" evidence="1">
    <location>
        <begin position="283"/>
        <end position="303"/>
    </location>
</feature>
<feature type="transmembrane region" description="Helical" evidence="1">
    <location>
        <begin position="157"/>
        <end position="175"/>
    </location>
</feature>
<feature type="transmembrane region" description="Helical" evidence="1">
    <location>
        <begin position="251"/>
        <end position="276"/>
    </location>
</feature>
<evidence type="ECO:0000313" key="3">
    <source>
        <dbReference type="Proteomes" id="UP000571018"/>
    </source>
</evidence>
<reference evidence="2 3" key="1">
    <citation type="submission" date="2020-06" db="EMBL/GenBank/DDBJ databases">
        <title>Reclassification of Facklamia ignava, Facklamia soureckii and Facklami tabacinasalis as Falseniella iganva gen. nov., comb. nov., Hutsoniella ignava gen. nov., comb. nov., and Ruoffia tabacinasalis gen. nov., comb. nov and description of Ruoffia haltotolerans sp. nov., isolated from hypersaline Inland Sea of Qatar.</title>
        <authorList>
            <person name="Fotedar R."/>
            <person name="Sankaranarayanan K."/>
            <person name="Lawson P."/>
            <person name="Caldwell M."/>
            <person name="Zeyara A."/>
            <person name="Al Malki A."/>
            <person name="Ali M."/>
        </authorList>
    </citation>
    <scope>NUCLEOTIDE SEQUENCE [LARGE SCALE GENOMIC DNA]</scope>
    <source>
        <strain evidence="2 3">INB8</strain>
    </source>
</reference>
<evidence type="ECO:0000256" key="1">
    <source>
        <dbReference type="SAM" id="Phobius"/>
    </source>
</evidence>
<accession>A0A839A8T4</accession>
<keyword evidence="1" id="KW-0812">Transmembrane</keyword>
<name>A0A839A8T4_9LACT</name>
<sequence length="370" mass="42320">MILLEFYSKKIYRNKFNLILLVILAVIMGLSLYFNNNSNSLISTVKMEQNDLKAMQSNIANNAEQNAAFTEQIENNERFFSYYESGEYSKAYATRIEKLVKIREISANTTNIESDLRVLDEIIAELEALAEHNLEYDSVFTPTKGFNFMAYSTVNSLVPYLLIPSLILIMTSLFTDSYKRNLNIDLTYPLKLTELRMSKFVTALFYSIISYLIYMLVSFGLSSLISGIGSFNYPLVAYGEDGISMHVYDTLTIMLGSIAIHFLLLVLLVLLVLLLSDYIRNRLYLFFVILLIVYSQVLVVPLIPPLYGISHLFPFYYLNAKSIISYESAFLLGNLNLNFKTGILVITGYIVLLSSIIFTNNFKNQKRMEN</sequence>
<feature type="transmembrane region" description="Helical" evidence="1">
    <location>
        <begin position="341"/>
        <end position="362"/>
    </location>
</feature>